<protein>
    <submittedName>
        <fullName evidence="3">Uncharacterized protein</fullName>
    </submittedName>
</protein>
<dbReference type="Proteomes" id="UP000492821">
    <property type="component" value="Unassembled WGS sequence"/>
</dbReference>
<organism evidence="2 3">
    <name type="scientific">Panagrellus redivivus</name>
    <name type="common">Microworm</name>
    <dbReference type="NCBI Taxonomy" id="6233"/>
    <lineage>
        <taxon>Eukaryota</taxon>
        <taxon>Metazoa</taxon>
        <taxon>Ecdysozoa</taxon>
        <taxon>Nematoda</taxon>
        <taxon>Chromadorea</taxon>
        <taxon>Rhabditida</taxon>
        <taxon>Tylenchina</taxon>
        <taxon>Panagrolaimomorpha</taxon>
        <taxon>Panagrolaimoidea</taxon>
        <taxon>Panagrolaimidae</taxon>
        <taxon>Panagrellus</taxon>
    </lineage>
</organism>
<evidence type="ECO:0000256" key="1">
    <source>
        <dbReference type="SAM" id="MobiDB-lite"/>
    </source>
</evidence>
<evidence type="ECO:0000313" key="2">
    <source>
        <dbReference type="Proteomes" id="UP000492821"/>
    </source>
</evidence>
<proteinExistence type="predicted"/>
<sequence length="92" mass="9628">MSRTRKSKVGFVRKALEQEAAASVEEPELVATAVIAEPVNAADHQLTSSPSAETNVESEPTGSSQQSVPPPATATSITSVEEEPVIGYSFRG</sequence>
<name>A0A7E4UTW1_PANRE</name>
<dbReference type="AlphaFoldDB" id="A0A7E4UTW1"/>
<accession>A0A7E4UTW1</accession>
<reference evidence="3" key="2">
    <citation type="submission" date="2020-10" db="UniProtKB">
        <authorList>
            <consortium name="WormBaseParasite"/>
        </authorList>
    </citation>
    <scope>IDENTIFICATION</scope>
</reference>
<reference evidence="2" key="1">
    <citation type="journal article" date="2013" name="Genetics">
        <title>The draft genome and transcriptome of Panagrellus redivivus are shaped by the harsh demands of a free-living lifestyle.</title>
        <authorList>
            <person name="Srinivasan J."/>
            <person name="Dillman A.R."/>
            <person name="Macchietto M.G."/>
            <person name="Heikkinen L."/>
            <person name="Lakso M."/>
            <person name="Fracchia K.M."/>
            <person name="Antoshechkin I."/>
            <person name="Mortazavi A."/>
            <person name="Wong G."/>
            <person name="Sternberg P.W."/>
        </authorList>
    </citation>
    <scope>NUCLEOTIDE SEQUENCE [LARGE SCALE GENOMIC DNA]</scope>
    <source>
        <strain evidence="2">MT8872</strain>
    </source>
</reference>
<dbReference type="WBParaSite" id="Pan_g12302.t1">
    <property type="protein sequence ID" value="Pan_g12302.t1"/>
    <property type="gene ID" value="Pan_g12302"/>
</dbReference>
<feature type="compositionally biased region" description="Polar residues" evidence="1">
    <location>
        <begin position="45"/>
        <end position="79"/>
    </location>
</feature>
<feature type="region of interest" description="Disordered" evidence="1">
    <location>
        <begin position="41"/>
        <end position="92"/>
    </location>
</feature>
<keyword evidence="2" id="KW-1185">Reference proteome</keyword>
<evidence type="ECO:0000313" key="3">
    <source>
        <dbReference type="WBParaSite" id="Pan_g12302.t1"/>
    </source>
</evidence>